<feature type="domain" description="HTH cro/C1-type" evidence="1">
    <location>
        <begin position="13"/>
        <end position="62"/>
    </location>
</feature>
<protein>
    <submittedName>
        <fullName evidence="2">Transcriptional regulator with XRE-family HTH domain</fullName>
    </submittedName>
</protein>
<dbReference type="Proteomes" id="UP000546642">
    <property type="component" value="Unassembled WGS sequence"/>
</dbReference>
<sequence length="376" mass="41038">MTEFGNLARRTMEDHGWSLRALAREVNYDAGYLSRVLSGKRRPSAGLARALDRRLSADGALIAAAKAAEPSAPVTDPANGATDEIAHMRAAVDHLVAHDSRYGGDEIAPAAVRVWRSGHRQLDSGTIPEQRQQDFLAAVAEMAEVAGWLLFDADRQDASRTATLEAHMLARHAGDRSMERFALTNLAMQDVEVNRPGEALRIADELLSEPRIPPRVALLARIRRGRALACVGERRRALDELGAARAGLEDSISARDPAWTWWVNDCELSGHEGEALLVLGDTAAALPKLERAAELSAVFRRNGRGSLYYQVSLVQGYAAAHAWRECGIALEALPPALESVSSGRNRRRLRFAVRTITRDPETPLWLSDLARDVAAA</sequence>
<dbReference type="SUPFAM" id="SSF47413">
    <property type="entry name" value="lambda repressor-like DNA-binding domains"/>
    <property type="match status" value="1"/>
</dbReference>
<gene>
    <name evidence="2" type="ORF">HNR23_003910</name>
</gene>
<evidence type="ECO:0000313" key="3">
    <source>
        <dbReference type="Proteomes" id="UP000546642"/>
    </source>
</evidence>
<keyword evidence="3" id="KW-1185">Reference proteome</keyword>
<dbReference type="InterPro" id="IPR001387">
    <property type="entry name" value="Cro/C1-type_HTH"/>
</dbReference>
<dbReference type="RefSeq" id="WP_184077508.1">
    <property type="nucleotide sequence ID" value="NZ_JACHDS010000001.1"/>
</dbReference>
<accession>A0A7W9YKV8</accession>
<dbReference type="EMBL" id="JACHDS010000001">
    <property type="protein sequence ID" value="MBB6173850.1"/>
    <property type="molecule type" value="Genomic_DNA"/>
</dbReference>
<dbReference type="InterPro" id="IPR010982">
    <property type="entry name" value="Lambda_DNA-bd_dom_sf"/>
</dbReference>
<dbReference type="GO" id="GO:0003677">
    <property type="term" value="F:DNA binding"/>
    <property type="evidence" value="ECO:0007669"/>
    <property type="project" value="InterPro"/>
</dbReference>
<dbReference type="CDD" id="cd00093">
    <property type="entry name" value="HTH_XRE"/>
    <property type="match status" value="1"/>
</dbReference>
<reference evidence="2 3" key="1">
    <citation type="submission" date="2020-08" db="EMBL/GenBank/DDBJ databases">
        <title>Sequencing the genomes of 1000 actinobacteria strains.</title>
        <authorList>
            <person name="Klenk H.-P."/>
        </authorList>
    </citation>
    <scope>NUCLEOTIDE SEQUENCE [LARGE SCALE GENOMIC DNA]</scope>
    <source>
        <strain evidence="2 3">DSM 46659</strain>
    </source>
</reference>
<dbReference type="Gene3D" id="1.10.260.40">
    <property type="entry name" value="lambda repressor-like DNA-binding domains"/>
    <property type="match status" value="1"/>
</dbReference>
<proteinExistence type="predicted"/>
<dbReference type="SMART" id="SM00530">
    <property type="entry name" value="HTH_XRE"/>
    <property type="match status" value="1"/>
</dbReference>
<dbReference type="PROSITE" id="PS50943">
    <property type="entry name" value="HTH_CROC1"/>
    <property type="match status" value="1"/>
</dbReference>
<evidence type="ECO:0000313" key="2">
    <source>
        <dbReference type="EMBL" id="MBB6173850.1"/>
    </source>
</evidence>
<dbReference type="Pfam" id="PF13560">
    <property type="entry name" value="HTH_31"/>
    <property type="match status" value="1"/>
</dbReference>
<dbReference type="AlphaFoldDB" id="A0A7W9YKV8"/>
<evidence type="ECO:0000259" key="1">
    <source>
        <dbReference type="PROSITE" id="PS50943"/>
    </source>
</evidence>
<organism evidence="2 3">
    <name type="scientific">Nocardiopsis mwathae</name>
    <dbReference type="NCBI Taxonomy" id="1472723"/>
    <lineage>
        <taxon>Bacteria</taxon>
        <taxon>Bacillati</taxon>
        <taxon>Actinomycetota</taxon>
        <taxon>Actinomycetes</taxon>
        <taxon>Streptosporangiales</taxon>
        <taxon>Nocardiopsidaceae</taxon>
        <taxon>Nocardiopsis</taxon>
    </lineage>
</organism>
<name>A0A7W9YKV8_9ACTN</name>
<comment type="caution">
    <text evidence="2">The sequence shown here is derived from an EMBL/GenBank/DDBJ whole genome shotgun (WGS) entry which is preliminary data.</text>
</comment>